<dbReference type="Proteomes" id="UP001283361">
    <property type="component" value="Unassembled WGS sequence"/>
</dbReference>
<keyword evidence="2" id="KW-1185">Reference proteome</keyword>
<evidence type="ECO:0000313" key="1">
    <source>
        <dbReference type="EMBL" id="KAK3735205.1"/>
    </source>
</evidence>
<dbReference type="EMBL" id="JAWDGP010006814">
    <property type="protein sequence ID" value="KAK3735205.1"/>
    <property type="molecule type" value="Genomic_DNA"/>
</dbReference>
<reference evidence="1" key="1">
    <citation type="journal article" date="2023" name="G3 (Bethesda)">
        <title>A reference genome for the long-term kleptoplast-retaining sea slug Elysia crispata morphotype clarki.</title>
        <authorList>
            <person name="Eastman K.E."/>
            <person name="Pendleton A.L."/>
            <person name="Shaikh M.A."/>
            <person name="Suttiyut T."/>
            <person name="Ogas R."/>
            <person name="Tomko P."/>
            <person name="Gavelis G."/>
            <person name="Widhalm J.R."/>
            <person name="Wisecaver J.H."/>
        </authorList>
    </citation>
    <scope>NUCLEOTIDE SEQUENCE</scope>
    <source>
        <strain evidence="1">ECLA1</strain>
    </source>
</reference>
<gene>
    <name evidence="1" type="ORF">RRG08_010325</name>
</gene>
<protein>
    <submittedName>
        <fullName evidence="1">Uncharacterized protein</fullName>
    </submittedName>
</protein>
<proteinExistence type="predicted"/>
<evidence type="ECO:0000313" key="2">
    <source>
        <dbReference type="Proteomes" id="UP001283361"/>
    </source>
</evidence>
<accession>A0AAE1CTL7</accession>
<dbReference type="AlphaFoldDB" id="A0AAE1CTL7"/>
<comment type="caution">
    <text evidence="1">The sequence shown here is derived from an EMBL/GenBank/DDBJ whole genome shotgun (WGS) entry which is preliminary data.</text>
</comment>
<sequence length="82" mass="9269">MSRSRSSQPHGPGLRLLSLMVQSTCSQSRVRVRVKVYKTPFLKIQRPLIMAPAKKFKCYVCGKDITRLSHSRLSCSDFGTLV</sequence>
<organism evidence="1 2">
    <name type="scientific">Elysia crispata</name>
    <name type="common">lettuce slug</name>
    <dbReference type="NCBI Taxonomy" id="231223"/>
    <lineage>
        <taxon>Eukaryota</taxon>
        <taxon>Metazoa</taxon>
        <taxon>Spiralia</taxon>
        <taxon>Lophotrochozoa</taxon>
        <taxon>Mollusca</taxon>
        <taxon>Gastropoda</taxon>
        <taxon>Heterobranchia</taxon>
        <taxon>Euthyneura</taxon>
        <taxon>Panpulmonata</taxon>
        <taxon>Sacoglossa</taxon>
        <taxon>Placobranchoidea</taxon>
        <taxon>Plakobranchidae</taxon>
        <taxon>Elysia</taxon>
    </lineage>
</organism>
<name>A0AAE1CTL7_9GAST</name>